<name>A0ABV4DR31_9LACO</name>
<evidence type="ECO:0000313" key="12">
    <source>
        <dbReference type="Proteomes" id="UP001565236"/>
    </source>
</evidence>
<proteinExistence type="inferred from homology"/>
<protein>
    <recommendedName>
        <fullName evidence="2 9">Glutamate--cysteine ligase</fullName>
        <ecNumber evidence="2 9">6.3.2.2</ecNumber>
    </recommendedName>
</protein>
<dbReference type="RefSeq" id="WP_369942331.1">
    <property type="nucleotide sequence ID" value="NZ_JBCLUF010000024.1"/>
</dbReference>
<comment type="pathway">
    <text evidence="1 9">Sulfur metabolism; glutathione biosynthesis; glutathione from L-cysteine and L-glutamate: step 1/2.</text>
</comment>
<evidence type="ECO:0000256" key="9">
    <source>
        <dbReference type="RuleBase" id="RU004391"/>
    </source>
</evidence>
<evidence type="ECO:0000259" key="10">
    <source>
        <dbReference type="Pfam" id="PF04262"/>
    </source>
</evidence>
<evidence type="ECO:0000256" key="5">
    <source>
        <dbReference type="ARBA" id="ARBA00022741"/>
    </source>
</evidence>
<dbReference type="Gene3D" id="3.30.590.20">
    <property type="match status" value="1"/>
</dbReference>
<feature type="domain" description="Glutamate--cysteine ligase" evidence="10">
    <location>
        <begin position="259"/>
        <end position="318"/>
    </location>
</feature>
<comment type="catalytic activity">
    <reaction evidence="7 9">
        <text>L-cysteine + L-glutamate + ATP = gamma-L-glutamyl-L-cysteine + ADP + phosphate + H(+)</text>
        <dbReference type="Rhea" id="RHEA:13285"/>
        <dbReference type="ChEBI" id="CHEBI:15378"/>
        <dbReference type="ChEBI" id="CHEBI:29985"/>
        <dbReference type="ChEBI" id="CHEBI:30616"/>
        <dbReference type="ChEBI" id="CHEBI:35235"/>
        <dbReference type="ChEBI" id="CHEBI:43474"/>
        <dbReference type="ChEBI" id="CHEBI:58173"/>
        <dbReference type="ChEBI" id="CHEBI:456216"/>
        <dbReference type="EC" id="6.3.2.2"/>
    </reaction>
</comment>
<evidence type="ECO:0000256" key="7">
    <source>
        <dbReference type="ARBA" id="ARBA00048819"/>
    </source>
</evidence>
<sequence length="456" mass="52198">MFSKIGELIFENEAVSKTSDFKMGLEVEMHRVDGTGNLSEEPYPAAIGDQKINPWITNDFLETMSEVVTPAASNALDAMHYLYSINTALRTALSPGEFLWPLSMPPKLTPERIKIAQAGPEKERYFKEWLKHHRVAEGAPCGAHINLSIDERLITMVYQKMPERFADEKEVRNYLYTIVAQGFVRYRWLLTYLFGASPIAEGNYFETGKELTRPVRSLRQSREYGFGSKFTPDYTDLEHYVQVIERAVAKKEIYTAAQFHGPVRFKGATELKQLQKEGIAYLELRMLDLDPTSYVGIRTGTLRFIRLLASYFIMSPALNKNEVFDALEVAERRNELVALEDPTKPSQLAEAATALIEHLKVYIDLIQAGPEYQELIEDMEYRVKIPMNTPSARLVRNIKDGSLTEYALKRAKGYQKSALLALHPFRDFEDHAKLSANELKAKLFRGSWEPQHREEI</sequence>
<dbReference type="InterPro" id="IPR006334">
    <property type="entry name" value="Glut_cys_ligase"/>
</dbReference>
<evidence type="ECO:0000256" key="1">
    <source>
        <dbReference type="ARBA" id="ARBA00005006"/>
    </source>
</evidence>
<reference evidence="11 12" key="1">
    <citation type="submission" date="2024-03" db="EMBL/GenBank/DDBJ databases">
        <title>Mouse gut bacterial collection (mGBC) of GemPharmatech.</title>
        <authorList>
            <person name="He Y."/>
            <person name="Dong L."/>
            <person name="Wu D."/>
            <person name="Gao X."/>
            <person name="Lin Z."/>
        </authorList>
    </citation>
    <scope>NUCLEOTIDE SEQUENCE [LARGE SCALE GENOMIC DNA]</scope>
    <source>
        <strain evidence="11 12">15-30</strain>
    </source>
</reference>
<accession>A0ABV4DR31</accession>
<dbReference type="GO" id="GO:0016874">
    <property type="term" value="F:ligase activity"/>
    <property type="evidence" value="ECO:0007669"/>
    <property type="project" value="UniProtKB-KW"/>
</dbReference>
<keyword evidence="6" id="KW-0067">ATP-binding</keyword>
<keyword evidence="12" id="KW-1185">Reference proteome</keyword>
<dbReference type="EMBL" id="JBCLUF010000024">
    <property type="protein sequence ID" value="MEY8662633.1"/>
    <property type="molecule type" value="Genomic_DNA"/>
</dbReference>
<evidence type="ECO:0000256" key="3">
    <source>
        <dbReference type="ARBA" id="ARBA00022598"/>
    </source>
</evidence>
<gene>
    <name evidence="11" type="ORF">AALT52_07020</name>
</gene>
<feature type="domain" description="Glutamate--cysteine ligase" evidence="10">
    <location>
        <begin position="11"/>
        <end position="251"/>
    </location>
</feature>
<evidence type="ECO:0000313" key="11">
    <source>
        <dbReference type="EMBL" id="MEY8662633.1"/>
    </source>
</evidence>
<organism evidence="11 12">
    <name type="scientific">Ligilactobacillus faecis</name>
    <dbReference type="NCBI Taxonomy" id="762833"/>
    <lineage>
        <taxon>Bacteria</taxon>
        <taxon>Bacillati</taxon>
        <taxon>Bacillota</taxon>
        <taxon>Bacilli</taxon>
        <taxon>Lactobacillales</taxon>
        <taxon>Lactobacillaceae</taxon>
        <taxon>Ligilactobacillus</taxon>
    </lineage>
</organism>
<dbReference type="Pfam" id="PF04262">
    <property type="entry name" value="Glu_cys_ligase"/>
    <property type="match status" value="2"/>
</dbReference>
<evidence type="ECO:0000256" key="4">
    <source>
        <dbReference type="ARBA" id="ARBA00022684"/>
    </source>
</evidence>
<dbReference type="PANTHER" id="PTHR38761">
    <property type="entry name" value="GLUTAMATE--CYSTEINE LIGASE"/>
    <property type="match status" value="1"/>
</dbReference>
<evidence type="ECO:0000256" key="6">
    <source>
        <dbReference type="ARBA" id="ARBA00022840"/>
    </source>
</evidence>
<comment type="similarity">
    <text evidence="8">Belongs to the glutamate--cysteine ligase type 1 family.</text>
</comment>
<evidence type="ECO:0000256" key="2">
    <source>
        <dbReference type="ARBA" id="ARBA00012220"/>
    </source>
</evidence>
<dbReference type="Proteomes" id="UP001565236">
    <property type="component" value="Unassembled WGS sequence"/>
</dbReference>
<evidence type="ECO:0000256" key="8">
    <source>
        <dbReference type="RuleBase" id="RU003544"/>
    </source>
</evidence>
<comment type="caution">
    <text evidence="11">The sequence shown here is derived from an EMBL/GenBank/DDBJ whole genome shotgun (WGS) entry which is preliminary data.</text>
</comment>
<dbReference type="InterPro" id="IPR007370">
    <property type="entry name" value="Glu_cys_ligase"/>
</dbReference>
<dbReference type="InterPro" id="IPR014746">
    <property type="entry name" value="Gln_synth/guanido_kin_cat_dom"/>
</dbReference>
<keyword evidence="4 8" id="KW-0317">Glutathione biosynthesis</keyword>
<dbReference type="EC" id="6.3.2.2" evidence="2 9"/>
<dbReference type="SUPFAM" id="SSF55931">
    <property type="entry name" value="Glutamine synthetase/guanido kinase"/>
    <property type="match status" value="1"/>
</dbReference>
<dbReference type="PANTHER" id="PTHR38761:SF1">
    <property type="entry name" value="GLUTAMATE--CYSTEINE LIGASE"/>
    <property type="match status" value="1"/>
</dbReference>
<keyword evidence="3 8" id="KW-0436">Ligase</keyword>
<keyword evidence="5" id="KW-0547">Nucleotide-binding</keyword>